<feature type="transmembrane region" description="Helical" evidence="7">
    <location>
        <begin position="284"/>
        <end position="305"/>
    </location>
</feature>
<feature type="transmembrane region" description="Helical" evidence="7">
    <location>
        <begin position="317"/>
        <end position="344"/>
    </location>
</feature>
<keyword evidence="3 7" id="KW-0812">Transmembrane</keyword>
<feature type="region of interest" description="Disordered" evidence="6">
    <location>
        <begin position="203"/>
        <end position="238"/>
    </location>
</feature>
<evidence type="ECO:0000256" key="4">
    <source>
        <dbReference type="ARBA" id="ARBA00022989"/>
    </source>
</evidence>
<dbReference type="PANTHER" id="PTHR23520:SF5">
    <property type="entry name" value="TRANSPORTER, PUTATIVE (AFU_ORTHOLOGUE AFUA_3G04000)-RELATED"/>
    <property type="match status" value="1"/>
</dbReference>
<evidence type="ECO:0000259" key="8">
    <source>
        <dbReference type="PROSITE" id="PS50850"/>
    </source>
</evidence>
<dbReference type="Gene3D" id="1.20.1250.20">
    <property type="entry name" value="MFS general substrate transporter like domains"/>
    <property type="match status" value="2"/>
</dbReference>
<dbReference type="SUPFAM" id="SSF103473">
    <property type="entry name" value="MFS general substrate transporter"/>
    <property type="match status" value="1"/>
</dbReference>
<dbReference type="InterPro" id="IPR036259">
    <property type="entry name" value="MFS_trans_sf"/>
</dbReference>
<evidence type="ECO:0000256" key="6">
    <source>
        <dbReference type="SAM" id="MobiDB-lite"/>
    </source>
</evidence>
<evidence type="ECO:0000256" key="2">
    <source>
        <dbReference type="ARBA" id="ARBA00022448"/>
    </source>
</evidence>
<sequence>MTRIQMHSIVKRLILIRGLRSIGQGAMVVDLSLYLKDLHWSGALIGGVTSAAGLFGAALILFVGILSDKLGRKPFLLIYEGMTMLSSMIASMTTQGIILILAIVIAGFGRGQSGAAGPFSPAEQAWLARYVERSNRGQIFSLNNGVGFLGMAIGSVLGGIPGYIHTANPLEAYRPVFLMVTVLSFFCILLLSLIHEQSIGSAVGQSSHGRDFRDKSHSVQRSEENGKNIVKEQDPDETNIRRQENKAIFKLAFINTLNGLAVGLTGPMMAYWFSIRYHVGTEAIGVTLSISFFLTAVSSYFSGILAQRFGMVKSVTWMRIIGSACMLALPWMPTFTIASFLFVIRNAINRGTQGNRSALSASLTRDQRRGFASSINALSMRLPSSVGPTLTGYMFDVGQLNLPLILTAALQLVNAGIYQRVFGEYDKKK</sequence>
<keyword evidence="4 7" id="KW-1133">Transmembrane helix</keyword>
<feature type="transmembrane region" description="Helical" evidence="7">
    <location>
        <begin position="43"/>
        <end position="65"/>
    </location>
</feature>
<feature type="transmembrane region" description="Helical" evidence="7">
    <location>
        <begin position="251"/>
        <end position="272"/>
    </location>
</feature>
<comment type="subcellular location">
    <subcellularLocation>
        <location evidence="1">Cell membrane</location>
        <topology evidence="1">Multi-pass membrane protein</topology>
    </subcellularLocation>
</comment>
<evidence type="ECO:0000256" key="7">
    <source>
        <dbReference type="SAM" id="Phobius"/>
    </source>
</evidence>
<proteinExistence type="predicted"/>
<name>A0ABY4CM66_9BACL</name>
<evidence type="ECO:0000256" key="1">
    <source>
        <dbReference type="ARBA" id="ARBA00004651"/>
    </source>
</evidence>
<dbReference type="Pfam" id="PF07690">
    <property type="entry name" value="MFS_1"/>
    <property type="match status" value="2"/>
</dbReference>
<dbReference type="RefSeq" id="WP_347437790.1">
    <property type="nucleotide sequence ID" value="NZ_CP089291.1"/>
</dbReference>
<dbReference type="PANTHER" id="PTHR23520">
    <property type="entry name" value="TRANSPORTER, PUTATIVE (AFU_ORTHOLOGUE AFUA_3G04000)-RELATED"/>
    <property type="match status" value="1"/>
</dbReference>
<dbReference type="Proteomes" id="UP000830167">
    <property type="component" value="Chromosome"/>
</dbReference>
<evidence type="ECO:0000313" key="10">
    <source>
        <dbReference type="Proteomes" id="UP000830167"/>
    </source>
</evidence>
<feature type="transmembrane region" description="Helical" evidence="7">
    <location>
        <begin position="176"/>
        <end position="194"/>
    </location>
</feature>
<keyword evidence="5 7" id="KW-0472">Membrane</keyword>
<reference evidence="9" key="1">
    <citation type="submission" date="2021-12" db="EMBL/GenBank/DDBJ databases">
        <title>Alicyclobacillaceae gen. nov., sp. nov., isolated from chalcocite enrichment system.</title>
        <authorList>
            <person name="Jiang Z."/>
        </authorList>
    </citation>
    <scope>NUCLEOTIDE SEQUENCE</scope>
    <source>
        <strain evidence="9">MYW30-H2</strain>
    </source>
</reference>
<dbReference type="EMBL" id="CP089291">
    <property type="protein sequence ID" value="UOF91099.1"/>
    <property type="molecule type" value="Genomic_DNA"/>
</dbReference>
<protein>
    <submittedName>
        <fullName evidence="9">MFS transporter</fullName>
    </submittedName>
</protein>
<dbReference type="PROSITE" id="PS50850">
    <property type="entry name" value="MFS"/>
    <property type="match status" value="1"/>
</dbReference>
<keyword evidence="2" id="KW-0813">Transport</keyword>
<feature type="domain" description="Major facilitator superfamily (MFS) profile" evidence="8">
    <location>
        <begin position="9"/>
        <end position="426"/>
    </location>
</feature>
<gene>
    <name evidence="9" type="ORF">LSG31_02225</name>
</gene>
<evidence type="ECO:0000256" key="3">
    <source>
        <dbReference type="ARBA" id="ARBA00022692"/>
    </source>
</evidence>
<accession>A0ABY4CM66</accession>
<keyword evidence="10" id="KW-1185">Reference proteome</keyword>
<organism evidence="9 10">
    <name type="scientific">Fodinisporobacter ferrooxydans</name>
    <dbReference type="NCBI Taxonomy" id="2901836"/>
    <lineage>
        <taxon>Bacteria</taxon>
        <taxon>Bacillati</taxon>
        <taxon>Bacillota</taxon>
        <taxon>Bacilli</taxon>
        <taxon>Bacillales</taxon>
        <taxon>Alicyclobacillaceae</taxon>
        <taxon>Fodinisporobacter</taxon>
    </lineage>
</organism>
<feature type="transmembrane region" description="Helical" evidence="7">
    <location>
        <begin position="85"/>
        <end position="108"/>
    </location>
</feature>
<feature type="transmembrane region" description="Helical" evidence="7">
    <location>
        <begin position="142"/>
        <end position="164"/>
    </location>
</feature>
<feature type="compositionally biased region" description="Basic and acidic residues" evidence="6">
    <location>
        <begin position="208"/>
        <end position="238"/>
    </location>
</feature>
<dbReference type="InterPro" id="IPR011701">
    <property type="entry name" value="MFS"/>
</dbReference>
<evidence type="ECO:0000256" key="5">
    <source>
        <dbReference type="ARBA" id="ARBA00023136"/>
    </source>
</evidence>
<dbReference type="InterPro" id="IPR020846">
    <property type="entry name" value="MFS_dom"/>
</dbReference>
<evidence type="ECO:0000313" key="9">
    <source>
        <dbReference type="EMBL" id="UOF91099.1"/>
    </source>
</evidence>